<dbReference type="Gene3D" id="2.30.30.140">
    <property type="match status" value="1"/>
</dbReference>
<reference evidence="10" key="1">
    <citation type="submission" date="2015-12" db="EMBL/GenBank/DDBJ databases">
        <title>De novo transcriptome assembly of four potential Pierce s Disease insect vectors from Arizona vineyards.</title>
        <authorList>
            <person name="Tassone E.E."/>
        </authorList>
    </citation>
    <scope>NUCLEOTIDE SEQUENCE</scope>
</reference>
<feature type="compositionally biased region" description="Basic and acidic residues" evidence="8">
    <location>
        <begin position="134"/>
        <end position="146"/>
    </location>
</feature>
<dbReference type="Gene3D" id="1.10.1040.10">
    <property type="entry name" value="N-(1-d-carboxylethyl)-l-norvaline Dehydrogenase, domain 2"/>
    <property type="match status" value="1"/>
</dbReference>
<dbReference type="GO" id="GO:0003677">
    <property type="term" value="F:DNA binding"/>
    <property type="evidence" value="ECO:0007669"/>
    <property type="project" value="TreeGrafter"/>
</dbReference>
<dbReference type="SUPFAM" id="SSF48179">
    <property type="entry name" value="6-phosphogluconate dehydrogenase C-terminal domain-like"/>
    <property type="match status" value="1"/>
</dbReference>
<evidence type="ECO:0000313" key="10">
    <source>
        <dbReference type="EMBL" id="JAS17930.1"/>
    </source>
</evidence>
<dbReference type="GO" id="GO:0050661">
    <property type="term" value="F:NADP binding"/>
    <property type="evidence" value="ECO:0007669"/>
    <property type="project" value="InterPro"/>
</dbReference>
<evidence type="ECO:0000256" key="8">
    <source>
        <dbReference type="SAM" id="MobiDB-lite"/>
    </source>
</evidence>
<dbReference type="PROSITE" id="PS50812">
    <property type="entry name" value="PWWP"/>
    <property type="match status" value="1"/>
</dbReference>
<dbReference type="GO" id="GO:0031491">
    <property type="term" value="F:nucleosome binding"/>
    <property type="evidence" value="ECO:0007669"/>
    <property type="project" value="TreeGrafter"/>
</dbReference>
<dbReference type="InterPro" id="IPR036291">
    <property type="entry name" value="NAD(P)-bd_dom_sf"/>
</dbReference>
<comment type="similarity">
    <text evidence="2">Belongs to the HIBADH-related family. NP60 subfamily.</text>
</comment>
<evidence type="ECO:0000256" key="7">
    <source>
        <dbReference type="ARBA" id="ARBA00082969"/>
    </source>
</evidence>
<evidence type="ECO:0000256" key="5">
    <source>
        <dbReference type="ARBA" id="ARBA00034140"/>
    </source>
</evidence>
<dbReference type="AlphaFoldDB" id="A0A1B6CWT0"/>
<dbReference type="SUPFAM" id="SSF63748">
    <property type="entry name" value="Tudor/PWWP/MBT"/>
    <property type="match status" value="1"/>
</dbReference>
<dbReference type="InterPro" id="IPR035501">
    <property type="entry name" value="GLYR1_PWWP"/>
</dbReference>
<dbReference type="PANTHER" id="PTHR43580">
    <property type="entry name" value="OXIDOREDUCTASE GLYR1-RELATED"/>
    <property type="match status" value="1"/>
</dbReference>
<dbReference type="InterPro" id="IPR029154">
    <property type="entry name" value="HIBADH-like_NADP-bd"/>
</dbReference>
<proteinExistence type="inferred from homology"/>
<sequence length="506" mass="55261">MAEAYKIGDLVWAKMKGFPPWPGKVSNPPKELKRSTTKKGAIHCIFFFGSNNYGWIEETGLKPYLDFKETLIKGNKSGGFKDAVEACEKFRLTKGEDFKEDTDTVFNRLVESVSPDKDKEKKFKPKLKKENPGKIMIKREYNRSDDSSPATKRKKKSLSLDSTLDATSNGDDSLENHSFRRTPGSNLLDRPANVTRPETPPLDLENVSQTLKEKNILPSRLKFGFLGLGIMGSGIVKNLLNSGHSVTVWNRTPEKCRDFVKAGAEEGQTPSDVIQAADITFSCVADPQAAKDMVFGNCGVLPEAGPSKGYVEMTGIDAETSQDIAEAITSKGGRYLEAQVQGSKNQAEEGTLVILAAGDRSLFDDCQSCFEAMGKNSFYLGEVGNASKMNLVLQLMAGVTLAGLAEGMALADRAGLQPKDVLEVMELTSLACPTILDKGKAIIDGNFPTHLPLQHLQKDLKLSLSLGDQLEQPLPLTASANEIFKHAKRLGYGDHDASAVYIRARF</sequence>
<evidence type="ECO:0000256" key="4">
    <source>
        <dbReference type="ARBA" id="ARBA00030287"/>
    </source>
</evidence>
<feature type="domain" description="PWWP" evidence="9">
    <location>
        <begin position="7"/>
        <end position="67"/>
    </location>
</feature>
<dbReference type="PANTHER" id="PTHR43580:SF2">
    <property type="entry name" value="CYTOKINE-LIKE NUCLEAR FACTOR N-PAC"/>
    <property type="match status" value="1"/>
</dbReference>
<dbReference type="CDD" id="cd05836">
    <property type="entry name" value="PWWP_GLYR1"/>
    <property type="match status" value="1"/>
</dbReference>
<comment type="subcellular location">
    <subcellularLocation>
        <location evidence="1">Chromosome</location>
    </subcellularLocation>
</comment>
<evidence type="ECO:0000256" key="6">
    <source>
        <dbReference type="ARBA" id="ARBA00078412"/>
    </source>
</evidence>
<accession>A0A1B6CWT0</accession>
<evidence type="ECO:0000256" key="2">
    <source>
        <dbReference type="ARBA" id="ARBA00007598"/>
    </source>
</evidence>
<dbReference type="SMART" id="SM00293">
    <property type="entry name" value="PWWP"/>
    <property type="match status" value="1"/>
</dbReference>
<dbReference type="GO" id="GO:0140673">
    <property type="term" value="P:transcription elongation-coupled chromatin remodeling"/>
    <property type="evidence" value="ECO:0007669"/>
    <property type="project" value="TreeGrafter"/>
</dbReference>
<organism evidence="10">
    <name type="scientific">Clastoptera arizonana</name>
    <name type="common">Arizona spittle bug</name>
    <dbReference type="NCBI Taxonomy" id="38151"/>
    <lineage>
        <taxon>Eukaryota</taxon>
        <taxon>Metazoa</taxon>
        <taxon>Ecdysozoa</taxon>
        <taxon>Arthropoda</taxon>
        <taxon>Hexapoda</taxon>
        <taxon>Insecta</taxon>
        <taxon>Pterygota</taxon>
        <taxon>Neoptera</taxon>
        <taxon>Paraneoptera</taxon>
        <taxon>Hemiptera</taxon>
        <taxon>Auchenorrhyncha</taxon>
        <taxon>Cercopoidea</taxon>
        <taxon>Clastopteridae</taxon>
        <taxon>Clastoptera</taxon>
    </lineage>
</organism>
<dbReference type="InterPro" id="IPR051265">
    <property type="entry name" value="HIBADH-related_NP60_sf"/>
</dbReference>
<keyword evidence="3" id="KW-0158">Chromosome</keyword>
<dbReference type="Pfam" id="PF03446">
    <property type="entry name" value="NAD_binding_2"/>
    <property type="match status" value="1"/>
</dbReference>
<dbReference type="Gene3D" id="3.40.50.720">
    <property type="entry name" value="NAD(P)-binding Rossmann-like Domain"/>
    <property type="match status" value="1"/>
</dbReference>
<feature type="compositionally biased region" description="Low complexity" evidence="8">
    <location>
        <begin position="159"/>
        <end position="168"/>
    </location>
</feature>
<dbReference type="GO" id="GO:0000785">
    <property type="term" value="C:chromatin"/>
    <property type="evidence" value="ECO:0007669"/>
    <property type="project" value="TreeGrafter"/>
</dbReference>
<feature type="region of interest" description="Disordered" evidence="8">
    <location>
        <begin position="134"/>
        <end position="203"/>
    </location>
</feature>
<dbReference type="GO" id="GO:0051287">
    <property type="term" value="F:NAD binding"/>
    <property type="evidence" value="ECO:0007669"/>
    <property type="project" value="InterPro"/>
</dbReference>
<dbReference type="InterPro" id="IPR000313">
    <property type="entry name" value="PWWP_dom"/>
</dbReference>
<evidence type="ECO:0000256" key="1">
    <source>
        <dbReference type="ARBA" id="ARBA00004286"/>
    </source>
</evidence>
<dbReference type="EMBL" id="GEDC01019368">
    <property type="protein sequence ID" value="JAS17930.1"/>
    <property type="molecule type" value="Transcribed_RNA"/>
</dbReference>
<evidence type="ECO:0000259" key="9">
    <source>
        <dbReference type="PROSITE" id="PS50812"/>
    </source>
</evidence>
<name>A0A1B6CWT0_9HEMI</name>
<dbReference type="FunFam" id="3.40.50.720:FF:000058">
    <property type="entry name" value="Putative oxidoreductase GLYR1 homolog"/>
    <property type="match status" value="1"/>
</dbReference>
<gene>
    <name evidence="10" type="ORF">g.38541</name>
</gene>
<protein>
    <recommendedName>
        <fullName evidence="5">Cytokine-like nuclear factor N-PAC</fullName>
    </recommendedName>
    <alternativeName>
        <fullName evidence="4">Glyoxylate reductase 1 homolog</fullName>
    </alternativeName>
    <alternativeName>
        <fullName evidence="7">Nuclear protein NP60 homolog</fullName>
    </alternativeName>
    <alternativeName>
        <fullName evidence="6">Putative oxidoreductase GLYR1 homolog</fullName>
    </alternativeName>
</protein>
<dbReference type="Pfam" id="PF14833">
    <property type="entry name" value="NAD_binding_11"/>
    <property type="match status" value="1"/>
</dbReference>
<dbReference type="SUPFAM" id="SSF51735">
    <property type="entry name" value="NAD(P)-binding Rossmann-fold domains"/>
    <property type="match status" value="1"/>
</dbReference>
<dbReference type="InterPro" id="IPR013328">
    <property type="entry name" value="6PGD_dom2"/>
</dbReference>
<dbReference type="InterPro" id="IPR006115">
    <property type="entry name" value="6PGDH_NADP-bd"/>
</dbReference>
<dbReference type="Pfam" id="PF00855">
    <property type="entry name" value="PWWP"/>
    <property type="match status" value="1"/>
</dbReference>
<dbReference type="InterPro" id="IPR008927">
    <property type="entry name" value="6-PGluconate_DH-like_C_sf"/>
</dbReference>
<evidence type="ECO:0000256" key="3">
    <source>
        <dbReference type="ARBA" id="ARBA00022454"/>
    </source>
</evidence>